<comment type="caution">
    <text evidence="5">The sequence shown here is derived from an EMBL/GenBank/DDBJ whole genome shotgun (WGS) entry which is preliminary data.</text>
</comment>
<keyword evidence="2 3" id="KW-0342">GTP-binding</keyword>
<dbReference type="InterPro" id="IPR050755">
    <property type="entry name" value="TRAFAC_YlqF/YawG_RiboMat"/>
</dbReference>
<dbReference type="PANTHER" id="PTHR11089">
    <property type="entry name" value="GTP-BINDING PROTEIN-RELATED"/>
    <property type="match status" value="1"/>
</dbReference>
<dbReference type="AlphaFoldDB" id="A0A7C2Z850"/>
<feature type="domain" description="CP-type G" evidence="4">
    <location>
        <begin position="6"/>
        <end position="164"/>
    </location>
</feature>
<dbReference type="PIRSF" id="PIRSF006230">
    <property type="entry name" value="MG442"/>
    <property type="match status" value="1"/>
</dbReference>
<protein>
    <submittedName>
        <fullName evidence="5">GTPase RsgA</fullName>
    </submittedName>
</protein>
<dbReference type="InterPro" id="IPR027417">
    <property type="entry name" value="P-loop_NTPase"/>
</dbReference>
<dbReference type="InterPro" id="IPR006073">
    <property type="entry name" value="GTP-bd"/>
</dbReference>
<dbReference type="SUPFAM" id="SSF52540">
    <property type="entry name" value="P-loop containing nucleoside triphosphate hydrolases"/>
    <property type="match status" value="1"/>
</dbReference>
<gene>
    <name evidence="5" type="primary">rsgA</name>
    <name evidence="5" type="ORF">ENO77_00200</name>
</gene>
<dbReference type="Gene3D" id="1.10.1580.10">
    <property type="match status" value="1"/>
</dbReference>
<accession>A0A7C2Z850</accession>
<organism evidence="5">
    <name type="scientific">Ignisphaera aggregans</name>
    <dbReference type="NCBI Taxonomy" id="334771"/>
    <lineage>
        <taxon>Archaea</taxon>
        <taxon>Thermoproteota</taxon>
        <taxon>Thermoprotei</taxon>
        <taxon>Desulfurococcales</taxon>
        <taxon>Desulfurococcaceae</taxon>
        <taxon>Ignisphaera</taxon>
    </lineage>
</organism>
<evidence type="ECO:0000259" key="4">
    <source>
        <dbReference type="PROSITE" id="PS51721"/>
    </source>
</evidence>
<dbReference type="Gene3D" id="3.40.50.300">
    <property type="entry name" value="P-loop containing nucleotide triphosphate hydrolases"/>
    <property type="match status" value="1"/>
</dbReference>
<dbReference type="InterPro" id="IPR030378">
    <property type="entry name" value="G_CP_dom"/>
</dbReference>
<dbReference type="InterPro" id="IPR016478">
    <property type="entry name" value="GTPase_MTG1"/>
</dbReference>
<evidence type="ECO:0000256" key="3">
    <source>
        <dbReference type="PIRNR" id="PIRNR006230"/>
    </source>
</evidence>
<dbReference type="PROSITE" id="PS51721">
    <property type="entry name" value="G_CP"/>
    <property type="match status" value="1"/>
</dbReference>
<dbReference type="EMBL" id="DSGT01000001">
    <property type="protein sequence ID" value="HEW52601.1"/>
    <property type="molecule type" value="Genomic_DNA"/>
</dbReference>
<reference evidence="5" key="1">
    <citation type="journal article" date="2020" name="mSystems">
        <title>Genome- and Community-Level Interaction Insights into Carbon Utilization and Element Cycling Functions of Hydrothermarchaeota in Hydrothermal Sediment.</title>
        <authorList>
            <person name="Zhou Z."/>
            <person name="Liu Y."/>
            <person name="Xu W."/>
            <person name="Pan J."/>
            <person name="Luo Z.H."/>
            <person name="Li M."/>
        </authorList>
    </citation>
    <scope>NUCLEOTIDE SEQUENCE [LARGE SCALE GENOMIC DNA]</scope>
    <source>
        <strain evidence="5">SpSt-16</strain>
    </source>
</reference>
<dbReference type="PANTHER" id="PTHR11089:SF30">
    <property type="entry name" value="GUANINE NUCLEOTIDE-BINDING PROTEIN-LIKE 3 HOMOLOG"/>
    <property type="match status" value="1"/>
</dbReference>
<dbReference type="PRINTS" id="PR00326">
    <property type="entry name" value="GTP1OBG"/>
</dbReference>
<proteinExistence type="inferred from homology"/>
<dbReference type="Pfam" id="PF01926">
    <property type="entry name" value="MMR_HSR1"/>
    <property type="match status" value="1"/>
</dbReference>
<sequence length="264" mass="29602">MMLMGWKDLDTLISEVDIVLEVVEARNPLATRCGRVERLVQKKGKDLVLVLNKCDLVPSRVCRSWVEYLKSSEGVTALCFSSKIRETVRELKRTIRTLAVSSPVLVAVVGYPKVGKSSLINALKGRSSASTSPYPGSPGYTKVSQRYKIGPGIYLVDTPGVIPVHHEDVVELQLRAQPIDRIRNVLALASKLINFILSNNRYAFVEAYNIDESDPLRIMEELAKSRGWFAGKDREPNVFEAARAIIRDYLRGKIRMYVPPPNMT</sequence>
<evidence type="ECO:0000256" key="1">
    <source>
        <dbReference type="ARBA" id="ARBA00022741"/>
    </source>
</evidence>
<name>A0A7C2Z850_9CREN</name>
<dbReference type="InterPro" id="IPR023179">
    <property type="entry name" value="GTP-bd_ortho_bundle_sf"/>
</dbReference>
<comment type="similarity">
    <text evidence="3">Belongs to the TRAFAC class YlqF/YawG GTPase family. MTG1 subfamily.</text>
</comment>
<dbReference type="GO" id="GO:0005525">
    <property type="term" value="F:GTP binding"/>
    <property type="evidence" value="ECO:0007669"/>
    <property type="project" value="UniProtKB-KW"/>
</dbReference>
<keyword evidence="1 3" id="KW-0547">Nucleotide-binding</keyword>
<evidence type="ECO:0000313" key="5">
    <source>
        <dbReference type="EMBL" id="HEW52601.1"/>
    </source>
</evidence>
<evidence type="ECO:0000256" key="2">
    <source>
        <dbReference type="ARBA" id="ARBA00023134"/>
    </source>
</evidence>